<evidence type="ECO:0000313" key="3">
    <source>
        <dbReference type="Proteomes" id="UP000569092"/>
    </source>
</evidence>
<reference evidence="2 3" key="1">
    <citation type="submission" date="2020-08" db="EMBL/GenBank/DDBJ databases">
        <title>Genomic Encyclopedia of Type Strains, Phase IV (KMG-V): Genome sequencing to study the core and pangenomes of soil and plant-associated prokaryotes.</title>
        <authorList>
            <person name="Whitman W."/>
        </authorList>
    </citation>
    <scope>NUCLEOTIDE SEQUENCE [LARGE SCALE GENOMIC DNA]</scope>
    <source>
        <strain evidence="2 3">M8US30</strain>
    </source>
</reference>
<evidence type="ECO:0000256" key="1">
    <source>
        <dbReference type="SAM" id="Phobius"/>
    </source>
</evidence>
<feature type="transmembrane region" description="Helical" evidence="1">
    <location>
        <begin position="16"/>
        <end position="33"/>
    </location>
</feature>
<keyword evidence="1" id="KW-0812">Transmembrane</keyword>
<dbReference type="AlphaFoldDB" id="A0A7W8N5Z9"/>
<dbReference type="EMBL" id="JACHDZ010000003">
    <property type="protein sequence ID" value="MBB5344525.1"/>
    <property type="molecule type" value="Genomic_DNA"/>
</dbReference>
<proteinExistence type="predicted"/>
<protein>
    <submittedName>
        <fullName evidence="2">Uncharacterized protein</fullName>
    </submittedName>
</protein>
<dbReference type="Proteomes" id="UP000569092">
    <property type="component" value="Unassembled WGS sequence"/>
</dbReference>
<accession>A0A7W8N5Z9</accession>
<evidence type="ECO:0000313" key="2">
    <source>
        <dbReference type="EMBL" id="MBB5344525.1"/>
    </source>
</evidence>
<gene>
    <name evidence="2" type="ORF">HDF10_002504</name>
</gene>
<comment type="caution">
    <text evidence="2">The sequence shown here is derived from an EMBL/GenBank/DDBJ whole genome shotgun (WGS) entry which is preliminary data.</text>
</comment>
<name>A0A7W8N5Z9_9BACT</name>
<keyword evidence="1" id="KW-1133">Transmembrane helix</keyword>
<feature type="transmembrane region" description="Helical" evidence="1">
    <location>
        <begin position="45"/>
        <end position="62"/>
    </location>
</feature>
<keyword evidence="1" id="KW-0472">Membrane</keyword>
<organism evidence="2 3">
    <name type="scientific">Tunturiibacter lichenicola</name>
    <dbReference type="NCBI Taxonomy" id="2051959"/>
    <lineage>
        <taxon>Bacteria</taxon>
        <taxon>Pseudomonadati</taxon>
        <taxon>Acidobacteriota</taxon>
        <taxon>Terriglobia</taxon>
        <taxon>Terriglobales</taxon>
        <taxon>Acidobacteriaceae</taxon>
        <taxon>Tunturiibacter</taxon>
    </lineage>
</organism>
<sequence length="74" mass="8588">MKGWCFWGFLPKHGGWVWFFDGVIVVECVVNVVKKHHRISCPKIRHILQIYFSFLFIFRSLIQSLRFGGGSGCA</sequence>